<reference evidence="1" key="1">
    <citation type="submission" date="2022-08" db="EMBL/GenBank/DDBJ databases">
        <authorList>
            <person name="Gutierrez-Valencia J."/>
        </authorList>
    </citation>
    <scope>NUCLEOTIDE SEQUENCE</scope>
</reference>
<keyword evidence="2" id="KW-1185">Reference proteome</keyword>
<dbReference type="AlphaFoldDB" id="A0AAV0PVX9"/>
<dbReference type="EMBL" id="CAMGYJ010000009">
    <property type="protein sequence ID" value="CAI0475274.1"/>
    <property type="molecule type" value="Genomic_DNA"/>
</dbReference>
<name>A0AAV0PVX9_9ROSI</name>
<organism evidence="1 2">
    <name type="scientific">Linum tenue</name>
    <dbReference type="NCBI Taxonomy" id="586396"/>
    <lineage>
        <taxon>Eukaryota</taxon>
        <taxon>Viridiplantae</taxon>
        <taxon>Streptophyta</taxon>
        <taxon>Embryophyta</taxon>
        <taxon>Tracheophyta</taxon>
        <taxon>Spermatophyta</taxon>
        <taxon>Magnoliopsida</taxon>
        <taxon>eudicotyledons</taxon>
        <taxon>Gunneridae</taxon>
        <taxon>Pentapetalae</taxon>
        <taxon>rosids</taxon>
        <taxon>fabids</taxon>
        <taxon>Malpighiales</taxon>
        <taxon>Linaceae</taxon>
        <taxon>Linum</taxon>
    </lineage>
</organism>
<evidence type="ECO:0000313" key="1">
    <source>
        <dbReference type="EMBL" id="CAI0475274.1"/>
    </source>
</evidence>
<sequence>MLRKKMQVFMKAKQMMQSWSELVDLQDEEDSRETRFGLEDDSLYGKRFEPSSGTRCRFV</sequence>
<dbReference type="Proteomes" id="UP001154282">
    <property type="component" value="Unassembled WGS sequence"/>
</dbReference>
<accession>A0AAV0PVX9</accession>
<evidence type="ECO:0000313" key="2">
    <source>
        <dbReference type="Proteomes" id="UP001154282"/>
    </source>
</evidence>
<comment type="caution">
    <text evidence="1">The sequence shown here is derived from an EMBL/GenBank/DDBJ whole genome shotgun (WGS) entry which is preliminary data.</text>
</comment>
<gene>
    <name evidence="1" type="ORF">LITE_LOCUS40368</name>
</gene>
<proteinExistence type="predicted"/>
<protein>
    <submittedName>
        <fullName evidence="1">Uncharacterized protein</fullName>
    </submittedName>
</protein>